<sequence>MKRGLLLSLVALFVGCGDSLPDERQAAVHVDVSFDFNAGCIVVLARDKSAPEKQQSKQALVFSRPVRSADFAVFRGSDWGRTLEVFVTAHERECGGQEVARETREFTLDKPGTQEVLVALSAPDVDNDGYVAAPRGTDCNDAQVGNFQQDFFRDQDGDGVGAGTSAAKGCTAPAGLVASSNDCNDADNTIAPGKTELCDGKDNNCVNGMDEGLTLTGYYLDGDGDGAGAGPAVMACAQPAGHVISGNDCDDTNAQRTPGKAEVCDGVDNNCVSGVDEGLPLTDYFRDNDGDGVGGGAAVKACMQPAGLVTTGNDCDDTNAQVTPGKAEVCDEVDNNCVGGVDEGLPTTAYYRDADGDSFGAQASMVQRCRMPTGYVTAGSGFDCDDTNANVKPGATEVCNNIDDNCVGGSDEGFNKNWYRDADNDTYGLQSDVVVNCVQPGGRVAPTAQFDCDDTRNTVFPGATETCNSRDDDCDNSTDETFADKGNACTNDTCTGTRQCKADETGTECNAQPPVNYYPDADADTAGATAGPVAKVCASQSPPANHVLNDYDCDDTDPHNRGGGTEVCDDRDNNCFGGKDEENVCGGKIWKPLNDATLTARNWNTVAVGDGGYPVWVAGDAGALAFRATAGAAFTSRFALCGAVNWRAVWVQPGTGQVFMAGDGGNLATLSLPGASCATGSTVNATGGTTSNRPLTGIIGFGSSTTVYVVNDVGQVYEWTYGNHPVFKKTSGESFQDIHGASASKLLAVGNIDPQNDSDILGYDAVANSNLVDHSFSSSSTDRALRGVWAWDNTHAYAVGALGTLWWWDGNTTWHSASQDTSVTTRFNSVVAFDISSAYIACEDGKIRRGRVGGWTEHYSGSTALKDIAAASTQDIWAVGNGVVVHFPEAP</sequence>
<protein>
    <submittedName>
        <fullName evidence="1">Metal-binding motif-containing protein</fullName>
    </submittedName>
</protein>
<dbReference type="InterPro" id="IPR021655">
    <property type="entry name" value="Put_metal-bd"/>
</dbReference>
<keyword evidence="2" id="KW-1185">Reference proteome</keyword>
<gene>
    <name evidence="1" type="ORF">SYV04_01365</name>
</gene>
<comment type="caution">
    <text evidence="1">The sequence shown here is derived from an EMBL/GenBank/DDBJ whole genome shotgun (WGS) entry which is preliminary data.</text>
</comment>
<dbReference type="Pfam" id="PF11617">
    <property type="entry name" value="Cu-binding_MopE"/>
    <property type="match status" value="6"/>
</dbReference>
<name>A0ABU5GV07_9BACT</name>
<dbReference type="PROSITE" id="PS51257">
    <property type="entry name" value="PROKAR_LIPOPROTEIN"/>
    <property type="match status" value="1"/>
</dbReference>
<dbReference type="EMBL" id="JAXIVS010000001">
    <property type="protein sequence ID" value="MDY7225004.1"/>
    <property type="molecule type" value="Genomic_DNA"/>
</dbReference>
<reference evidence="1 2" key="1">
    <citation type="submission" date="2023-12" db="EMBL/GenBank/DDBJ databases">
        <title>the genome sequence of Hyalangium sp. s54d21.</title>
        <authorList>
            <person name="Zhang X."/>
        </authorList>
    </citation>
    <scope>NUCLEOTIDE SEQUENCE [LARGE SCALE GENOMIC DNA]</scope>
    <source>
        <strain evidence="2">s54d21</strain>
    </source>
</reference>
<organism evidence="1 2">
    <name type="scientific">Hyalangium rubrum</name>
    <dbReference type="NCBI Taxonomy" id="3103134"/>
    <lineage>
        <taxon>Bacteria</taxon>
        <taxon>Pseudomonadati</taxon>
        <taxon>Myxococcota</taxon>
        <taxon>Myxococcia</taxon>
        <taxon>Myxococcales</taxon>
        <taxon>Cystobacterineae</taxon>
        <taxon>Archangiaceae</taxon>
        <taxon>Hyalangium</taxon>
    </lineage>
</organism>
<evidence type="ECO:0000313" key="1">
    <source>
        <dbReference type="EMBL" id="MDY7225004.1"/>
    </source>
</evidence>
<dbReference type="RefSeq" id="WP_321543727.1">
    <property type="nucleotide sequence ID" value="NZ_JAXIVS010000001.1"/>
</dbReference>
<evidence type="ECO:0000313" key="2">
    <source>
        <dbReference type="Proteomes" id="UP001291309"/>
    </source>
</evidence>
<proteinExistence type="predicted"/>
<accession>A0ABU5GV07</accession>
<dbReference type="Proteomes" id="UP001291309">
    <property type="component" value="Unassembled WGS sequence"/>
</dbReference>